<dbReference type="OrthoDB" id="7615782at2759"/>
<name>A0A8X6U3J3_NEPPI</name>
<dbReference type="EMBL" id="BMAW01117368">
    <property type="protein sequence ID" value="GFT74859.1"/>
    <property type="molecule type" value="Genomic_DNA"/>
</dbReference>
<protein>
    <submittedName>
        <fullName evidence="2">PiggyBac transposable element-derived protein 4</fullName>
    </submittedName>
</protein>
<evidence type="ECO:0000313" key="2">
    <source>
        <dbReference type="EMBL" id="GFT74859.1"/>
    </source>
</evidence>
<accession>A0A8X6U3J3</accession>
<reference evidence="2" key="1">
    <citation type="submission" date="2020-08" db="EMBL/GenBank/DDBJ databases">
        <title>Multicomponent nature underlies the extraordinary mechanical properties of spider dragline silk.</title>
        <authorList>
            <person name="Kono N."/>
            <person name="Nakamura H."/>
            <person name="Mori M."/>
            <person name="Yoshida Y."/>
            <person name="Ohtoshi R."/>
            <person name="Malay A.D."/>
            <person name="Moran D.A.P."/>
            <person name="Tomita M."/>
            <person name="Numata K."/>
            <person name="Arakawa K."/>
        </authorList>
    </citation>
    <scope>NUCLEOTIDE SEQUENCE</scope>
</reference>
<dbReference type="InterPro" id="IPR029526">
    <property type="entry name" value="PGBD"/>
</dbReference>
<dbReference type="Pfam" id="PF13843">
    <property type="entry name" value="DDE_Tnp_1_7"/>
    <property type="match status" value="1"/>
</dbReference>
<evidence type="ECO:0000259" key="1">
    <source>
        <dbReference type="Pfam" id="PF13843"/>
    </source>
</evidence>
<sequence>MLDDLTQVRNFCEIDSSNPPLGPPHFSFNANPALYLNIDIRDGTQQFLDIFLDDNLIEMIVAETNQYTDQFIRNSNLQRYSRTRKRKPKTKNEIQAFILLNILQGNVKRPDVEHFWKAYDHFIREDICLPKTSLPATMHYLILQFRSHYRKGSVYE</sequence>
<dbReference type="Proteomes" id="UP000887013">
    <property type="component" value="Unassembled WGS sequence"/>
</dbReference>
<organism evidence="2 3">
    <name type="scientific">Nephila pilipes</name>
    <name type="common">Giant wood spider</name>
    <name type="synonym">Nephila maculata</name>
    <dbReference type="NCBI Taxonomy" id="299642"/>
    <lineage>
        <taxon>Eukaryota</taxon>
        <taxon>Metazoa</taxon>
        <taxon>Ecdysozoa</taxon>
        <taxon>Arthropoda</taxon>
        <taxon>Chelicerata</taxon>
        <taxon>Arachnida</taxon>
        <taxon>Araneae</taxon>
        <taxon>Araneomorphae</taxon>
        <taxon>Entelegynae</taxon>
        <taxon>Araneoidea</taxon>
        <taxon>Nephilidae</taxon>
        <taxon>Nephila</taxon>
    </lineage>
</organism>
<gene>
    <name evidence="2" type="primary">PGBD4_131</name>
    <name evidence="2" type="ORF">NPIL_593251</name>
</gene>
<proteinExistence type="predicted"/>
<evidence type="ECO:0000313" key="3">
    <source>
        <dbReference type="Proteomes" id="UP000887013"/>
    </source>
</evidence>
<dbReference type="AlphaFoldDB" id="A0A8X6U3J3"/>
<comment type="caution">
    <text evidence="2">The sequence shown here is derived from an EMBL/GenBank/DDBJ whole genome shotgun (WGS) entry which is preliminary data.</text>
</comment>
<feature type="domain" description="PiggyBac transposable element-derived protein" evidence="1">
    <location>
        <begin position="46"/>
        <end position="121"/>
    </location>
</feature>
<keyword evidence="3" id="KW-1185">Reference proteome</keyword>